<dbReference type="EMBL" id="JANCNS010000003">
    <property type="protein sequence ID" value="MCP9201607.1"/>
    <property type="molecule type" value="Genomic_DNA"/>
</dbReference>
<dbReference type="InterPro" id="IPR005338">
    <property type="entry name" value="Anhydro_N_Ac-Mur_kinase"/>
</dbReference>
<dbReference type="GO" id="GO:0009254">
    <property type="term" value="P:peptidoglycan turnover"/>
    <property type="evidence" value="ECO:0007669"/>
    <property type="project" value="InterPro"/>
</dbReference>
<comment type="caution">
    <text evidence="1">The sequence shown here is derived from an EMBL/GenBank/DDBJ whole genome shotgun (WGS) entry which is preliminary data.</text>
</comment>
<dbReference type="SUPFAM" id="SSF53067">
    <property type="entry name" value="Actin-like ATPase domain"/>
    <property type="match status" value="1"/>
</dbReference>
<dbReference type="GO" id="GO:0005524">
    <property type="term" value="F:ATP binding"/>
    <property type="evidence" value="ECO:0007669"/>
    <property type="project" value="InterPro"/>
</dbReference>
<dbReference type="InterPro" id="IPR043129">
    <property type="entry name" value="ATPase_NBD"/>
</dbReference>
<name>A0A9X2RAQ8_9FLAO</name>
<dbReference type="AlphaFoldDB" id="A0A9X2RAQ8"/>
<dbReference type="GO" id="GO:0016773">
    <property type="term" value="F:phosphotransferase activity, alcohol group as acceptor"/>
    <property type="evidence" value="ECO:0007669"/>
    <property type="project" value="InterPro"/>
</dbReference>
<accession>A0A9X2RAQ8</accession>
<keyword evidence="1" id="KW-0808">Transferase</keyword>
<dbReference type="PANTHER" id="PTHR30605">
    <property type="entry name" value="ANHYDRO-N-ACETYLMURAMIC ACID KINASE"/>
    <property type="match status" value="1"/>
</dbReference>
<protein>
    <submittedName>
        <fullName evidence="1">Anhydro-N-acetylmuramic acid kinase</fullName>
        <ecNumber evidence="1">2.7.1.170</ecNumber>
    </submittedName>
</protein>
<organism evidence="1 2">
    <name type="scientific">Christiangramia oceanisediminis</name>
    <dbReference type="NCBI Taxonomy" id="2920386"/>
    <lineage>
        <taxon>Bacteria</taxon>
        <taxon>Pseudomonadati</taxon>
        <taxon>Bacteroidota</taxon>
        <taxon>Flavobacteriia</taxon>
        <taxon>Flavobacteriales</taxon>
        <taxon>Flavobacteriaceae</taxon>
        <taxon>Christiangramia</taxon>
    </lineage>
</organism>
<proteinExistence type="predicted"/>
<dbReference type="GO" id="GO:0006040">
    <property type="term" value="P:amino sugar metabolic process"/>
    <property type="evidence" value="ECO:0007669"/>
    <property type="project" value="InterPro"/>
</dbReference>
<dbReference type="GO" id="GO:0016301">
    <property type="term" value="F:kinase activity"/>
    <property type="evidence" value="ECO:0007669"/>
    <property type="project" value="UniProtKB-KW"/>
</dbReference>
<evidence type="ECO:0000313" key="2">
    <source>
        <dbReference type="Proteomes" id="UP001155280"/>
    </source>
</evidence>
<keyword evidence="2" id="KW-1185">Reference proteome</keyword>
<dbReference type="RefSeq" id="WP_241552440.1">
    <property type="nucleotide sequence ID" value="NZ_JANCNS010000003.1"/>
</dbReference>
<dbReference type="Proteomes" id="UP001155280">
    <property type="component" value="Unassembled WGS sequence"/>
</dbReference>
<dbReference type="EC" id="2.7.1.170" evidence="1"/>
<dbReference type="PANTHER" id="PTHR30605:SF0">
    <property type="entry name" value="ANHYDRO-N-ACETYLMURAMIC ACID KINASE"/>
    <property type="match status" value="1"/>
</dbReference>
<dbReference type="Gene3D" id="3.30.420.40">
    <property type="match status" value="2"/>
</dbReference>
<evidence type="ECO:0000313" key="1">
    <source>
        <dbReference type="EMBL" id="MCP9201607.1"/>
    </source>
</evidence>
<keyword evidence="1" id="KW-0418">Kinase</keyword>
<dbReference type="Pfam" id="PF03702">
    <property type="entry name" value="AnmK"/>
    <property type="match status" value="1"/>
</dbReference>
<sequence>MEKLTYRLIGVMSGTSLDGIDLVFTEIDFKDSISYSILASETISYNKEWREKLEKAIDLPSEELTELDNEYSIFLSEVINDFIQKHDIDLLDAVCSHGHTVKHRPKQGVTFQIGNRPKLAKLVNVPVVCDFRVQDVELGGQGAPLVPIGDRLLFGDFKYCINLGGFANISLEKSDQRIAYDICPVNTVLNFYTRKIGKEYDEDGEMARSGKLDRELLNQLNALRFYKKEAPKSLGIEWVNKEIFPLIESKSLEIRDILKTFTIHVADQIAACLDNAPASKILVTGGGSFNGYLIEELQSRTKCELVIPEKELVDFKEALVFTLLGVLKLRKEINVLSSVTGARMDHSSGRVYEP</sequence>
<dbReference type="NCBIfam" id="NF007144">
    <property type="entry name" value="PRK09585.2-3"/>
    <property type="match status" value="1"/>
</dbReference>
<reference evidence="1" key="1">
    <citation type="submission" date="2022-07" db="EMBL/GenBank/DDBJ databases">
        <title>Gramela sediminis sp. nov., isolated from deep-sea sediment of the Indian Ocean.</title>
        <authorList>
            <person name="Shi H."/>
        </authorList>
    </citation>
    <scope>NUCLEOTIDE SEQUENCE</scope>
    <source>
        <strain evidence="1">GC03-9</strain>
    </source>
</reference>
<gene>
    <name evidence="1" type="ORF">MKO06_16990</name>
</gene>